<proteinExistence type="predicted"/>
<name>A0A3B7M1H6_9GAMM</name>
<reference evidence="4" key="1">
    <citation type="submission" date="2018-09" db="EMBL/GenBank/DDBJ databases">
        <title>The complete genome of Acinetobacter sp. strain WCHAc010005.</title>
        <authorList>
            <person name="Hu Y."/>
            <person name="Long H."/>
            <person name="Feng Y."/>
            <person name="Zong Z."/>
        </authorList>
    </citation>
    <scope>NUCLEOTIDE SEQUENCE [LARGE SCALE GENOMIC DNA]</scope>
    <source>
        <strain evidence="4">WCHAc010005</strain>
    </source>
</reference>
<evidence type="ECO:0000313" key="3">
    <source>
        <dbReference type="EMBL" id="AXY58014.1"/>
    </source>
</evidence>
<evidence type="ECO:0000313" key="4">
    <source>
        <dbReference type="Proteomes" id="UP000263753"/>
    </source>
</evidence>
<accession>A0A3B7M1H6</accession>
<sequence length="272" mass="29743">MKKYFHEQGSTLIVVLILLVVISVIGLYAIRHSLTSLKLATNAQVQTLLMQTSDVALAKLERNFNNNEASNLAGTPVGQVLLDGNQGKELQFCFKPTEVSSDKTIKNNLFFDLRDFRIIERKSATDKEAKSTAESGDINAVCNPETMFSISRKALVTQVAVVSPDDPAVEMGRFDLTAQGTDLKDAGNIETKRVRVTVTSFAPALAPSVSISDMNTCLKERMMDDSLLKNRANGSTQVKVQTLHECLNLLGMPLNTQTAEYVVNLSEVRSGS</sequence>
<dbReference type="AlphaFoldDB" id="A0A3B7M1H6"/>
<feature type="domain" description="Type 4 fimbrial biogenesis protein PilX N-terminal" evidence="2">
    <location>
        <begin position="8"/>
        <end position="55"/>
    </location>
</feature>
<organism evidence="3 4">
    <name type="scientific">Acinetobacter chinensis</name>
    <dbReference type="NCBI Taxonomy" id="2004650"/>
    <lineage>
        <taxon>Bacteria</taxon>
        <taxon>Pseudomonadati</taxon>
        <taxon>Pseudomonadota</taxon>
        <taxon>Gammaproteobacteria</taxon>
        <taxon>Moraxellales</taxon>
        <taxon>Moraxellaceae</taxon>
        <taxon>Acinetobacter</taxon>
    </lineage>
</organism>
<dbReference type="KEGG" id="achi:CDG60_16490"/>
<dbReference type="EMBL" id="CP032134">
    <property type="protein sequence ID" value="AXY58014.1"/>
    <property type="molecule type" value="Genomic_DNA"/>
</dbReference>
<dbReference type="Proteomes" id="UP000263753">
    <property type="component" value="Chromosome"/>
</dbReference>
<gene>
    <name evidence="3" type="ORF">CDG60_16490</name>
</gene>
<evidence type="ECO:0000259" key="2">
    <source>
        <dbReference type="Pfam" id="PF14341"/>
    </source>
</evidence>
<evidence type="ECO:0000256" key="1">
    <source>
        <dbReference type="SAM" id="Phobius"/>
    </source>
</evidence>
<dbReference type="Pfam" id="PF14341">
    <property type="entry name" value="PilX_N"/>
    <property type="match status" value="1"/>
</dbReference>
<keyword evidence="1" id="KW-1133">Transmembrane helix</keyword>
<dbReference type="InterPro" id="IPR025746">
    <property type="entry name" value="PilX_N_dom"/>
</dbReference>
<feature type="transmembrane region" description="Helical" evidence="1">
    <location>
        <begin position="12"/>
        <end position="30"/>
    </location>
</feature>
<keyword evidence="1" id="KW-0472">Membrane</keyword>
<keyword evidence="1" id="KW-0812">Transmembrane</keyword>
<dbReference type="RefSeq" id="WP_087512170.1">
    <property type="nucleotide sequence ID" value="NZ_CP032134.1"/>
</dbReference>
<protein>
    <recommendedName>
        <fullName evidence="2">Type 4 fimbrial biogenesis protein PilX N-terminal domain-containing protein</fullName>
    </recommendedName>
</protein>